<keyword evidence="2" id="KW-0813">Transport</keyword>
<dbReference type="Pfam" id="PF00005">
    <property type="entry name" value="ABC_tran"/>
    <property type="match status" value="1"/>
</dbReference>
<keyword evidence="3" id="KW-0547">Nucleotide-binding</keyword>
<keyword evidence="7" id="KW-1185">Reference proteome</keyword>
<dbReference type="GO" id="GO:0005524">
    <property type="term" value="F:ATP binding"/>
    <property type="evidence" value="ECO:0007669"/>
    <property type="project" value="UniProtKB-KW"/>
</dbReference>
<dbReference type="PANTHER" id="PTHR43335:SF2">
    <property type="entry name" value="ABC TRANSPORTER, ATP-BINDING PROTEIN"/>
    <property type="match status" value="1"/>
</dbReference>
<dbReference type="GO" id="GO:0016887">
    <property type="term" value="F:ATP hydrolysis activity"/>
    <property type="evidence" value="ECO:0007669"/>
    <property type="project" value="InterPro"/>
</dbReference>
<dbReference type="InterPro" id="IPR003593">
    <property type="entry name" value="AAA+_ATPase"/>
</dbReference>
<evidence type="ECO:0000256" key="3">
    <source>
        <dbReference type="ARBA" id="ARBA00022741"/>
    </source>
</evidence>
<dbReference type="OrthoDB" id="9801987at2"/>
<evidence type="ECO:0000256" key="1">
    <source>
        <dbReference type="ARBA" id="ARBA00005417"/>
    </source>
</evidence>
<reference evidence="6 7" key="1">
    <citation type="submission" date="2019-08" db="EMBL/GenBank/DDBJ databases">
        <title>Genome of Phaeodactylibacter luteus.</title>
        <authorList>
            <person name="Bowman J.P."/>
        </authorList>
    </citation>
    <scope>NUCLEOTIDE SEQUENCE [LARGE SCALE GENOMIC DNA]</scope>
    <source>
        <strain evidence="6 7">KCTC 42180</strain>
    </source>
</reference>
<dbReference type="InterPro" id="IPR017871">
    <property type="entry name" value="ABC_transporter-like_CS"/>
</dbReference>
<feature type="domain" description="ABC transporter" evidence="5">
    <location>
        <begin position="4"/>
        <end position="227"/>
    </location>
</feature>
<comment type="caution">
    <text evidence="6">The sequence shown here is derived from an EMBL/GenBank/DDBJ whole genome shotgun (WGS) entry which is preliminary data.</text>
</comment>
<name>A0A5C6RY29_9BACT</name>
<dbReference type="AlphaFoldDB" id="A0A5C6RY29"/>
<dbReference type="Proteomes" id="UP000321580">
    <property type="component" value="Unassembled WGS sequence"/>
</dbReference>
<evidence type="ECO:0000259" key="5">
    <source>
        <dbReference type="PROSITE" id="PS50893"/>
    </source>
</evidence>
<organism evidence="6 7">
    <name type="scientific">Phaeodactylibacter luteus</name>
    <dbReference type="NCBI Taxonomy" id="1564516"/>
    <lineage>
        <taxon>Bacteria</taxon>
        <taxon>Pseudomonadati</taxon>
        <taxon>Bacteroidota</taxon>
        <taxon>Saprospiria</taxon>
        <taxon>Saprospirales</taxon>
        <taxon>Haliscomenobacteraceae</taxon>
        <taxon>Phaeodactylibacter</taxon>
    </lineage>
</organism>
<evidence type="ECO:0000256" key="2">
    <source>
        <dbReference type="ARBA" id="ARBA00022448"/>
    </source>
</evidence>
<dbReference type="InterPro" id="IPR027417">
    <property type="entry name" value="P-loop_NTPase"/>
</dbReference>
<accession>A0A5C6RY29</accession>
<keyword evidence="4 6" id="KW-0067">ATP-binding</keyword>
<dbReference type="PROSITE" id="PS00211">
    <property type="entry name" value="ABC_TRANSPORTER_1"/>
    <property type="match status" value="1"/>
</dbReference>
<dbReference type="SUPFAM" id="SSF52540">
    <property type="entry name" value="P-loop containing nucleoside triphosphate hydrolases"/>
    <property type="match status" value="1"/>
</dbReference>
<dbReference type="PANTHER" id="PTHR43335">
    <property type="entry name" value="ABC TRANSPORTER, ATP-BINDING PROTEIN"/>
    <property type="match status" value="1"/>
</dbReference>
<sequence>MRVLHIDNLSKHYGRIKAVERLSLEVEAGMAYGILGPNGSGKTTTLGMVLGITRPASGSFEWFEGRYGAGHRRHLGALLETPNFYPYLNAEKNLSLVAHIKGAPTHNLDELLELVNLRHRKTSRFSTYSLGMKQRLAIAAAMIGDPEVLILDEPTNGLDPQGIAEVRETIRRIAGTGKTIIMASHILDEVEKVCSHVGIIKNGQLLASGTVGAIISDDYLVELGAEDLSTLHKALLSHPGIKKAPIEEGLIIAHFDEKRSTAEINAWAFQQGITLSHLRPIRKSLEAEFLEITSN</sequence>
<gene>
    <name evidence="6" type="ORF">FRY97_04960</name>
</gene>
<evidence type="ECO:0000256" key="4">
    <source>
        <dbReference type="ARBA" id="ARBA00022840"/>
    </source>
</evidence>
<evidence type="ECO:0000313" key="7">
    <source>
        <dbReference type="Proteomes" id="UP000321580"/>
    </source>
</evidence>
<dbReference type="EMBL" id="VOOR01000007">
    <property type="protein sequence ID" value="TXB66540.1"/>
    <property type="molecule type" value="Genomic_DNA"/>
</dbReference>
<dbReference type="Gene3D" id="3.40.50.300">
    <property type="entry name" value="P-loop containing nucleotide triphosphate hydrolases"/>
    <property type="match status" value="1"/>
</dbReference>
<dbReference type="PROSITE" id="PS50893">
    <property type="entry name" value="ABC_TRANSPORTER_2"/>
    <property type="match status" value="1"/>
</dbReference>
<dbReference type="RefSeq" id="WP_147166329.1">
    <property type="nucleotide sequence ID" value="NZ_VOOR01000007.1"/>
</dbReference>
<comment type="similarity">
    <text evidence="1">Belongs to the ABC transporter superfamily.</text>
</comment>
<evidence type="ECO:0000313" key="6">
    <source>
        <dbReference type="EMBL" id="TXB66540.1"/>
    </source>
</evidence>
<protein>
    <submittedName>
        <fullName evidence="6">ABC transporter ATP-binding protein</fullName>
    </submittedName>
</protein>
<proteinExistence type="inferred from homology"/>
<dbReference type="InterPro" id="IPR003439">
    <property type="entry name" value="ABC_transporter-like_ATP-bd"/>
</dbReference>
<dbReference type="SMART" id="SM00382">
    <property type="entry name" value="AAA"/>
    <property type="match status" value="1"/>
</dbReference>